<reference evidence="8 9" key="1">
    <citation type="submission" date="2017-05" db="EMBL/GenBank/DDBJ databases">
        <title>Full genome sequence of Pseudorhodoplanes sinuspersici.</title>
        <authorList>
            <person name="Dastgheib S.M.M."/>
            <person name="Shavandi M."/>
            <person name="Tirandaz H."/>
        </authorList>
    </citation>
    <scope>NUCLEOTIDE SEQUENCE [LARGE SCALE GENOMIC DNA]</scope>
    <source>
        <strain evidence="8 9">RIPI110</strain>
    </source>
</reference>
<feature type="transmembrane region" description="Helical" evidence="6">
    <location>
        <begin position="339"/>
        <end position="365"/>
    </location>
</feature>
<evidence type="ECO:0000256" key="4">
    <source>
        <dbReference type="ARBA" id="ARBA00022989"/>
    </source>
</evidence>
<evidence type="ECO:0000256" key="3">
    <source>
        <dbReference type="ARBA" id="ARBA00022692"/>
    </source>
</evidence>
<feature type="transmembrane region" description="Helical" evidence="6">
    <location>
        <begin position="377"/>
        <end position="396"/>
    </location>
</feature>
<feature type="transmembrane region" description="Helical" evidence="6">
    <location>
        <begin position="161"/>
        <end position="181"/>
    </location>
</feature>
<evidence type="ECO:0000256" key="5">
    <source>
        <dbReference type="ARBA" id="ARBA00023136"/>
    </source>
</evidence>
<evidence type="ECO:0000256" key="1">
    <source>
        <dbReference type="ARBA" id="ARBA00004651"/>
    </source>
</evidence>
<evidence type="ECO:0000313" key="9">
    <source>
        <dbReference type="Proteomes" id="UP000194137"/>
    </source>
</evidence>
<evidence type="ECO:0000256" key="6">
    <source>
        <dbReference type="SAM" id="Phobius"/>
    </source>
</evidence>
<feature type="transmembrane region" description="Helical" evidence="6">
    <location>
        <begin position="73"/>
        <end position="92"/>
    </location>
</feature>
<dbReference type="Proteomes" id="UP000194137">
    <property type="component" value="Chromosome"/>
</dbReference>
<name>A0A1W7A085_9HYPH</name>
<dbReference type="InterPro" id="IPR011701">
    <property type="entry name" value="MFS"/>
</dbReference>
<comment type="subcellular location">
    <subcellularLocation>
        <location evidence="1">Cell membrane</location>
        <topology evidence="1">Multi-pass membrane protein</topology>
    </subcellularLocation>
</comment>
<dbReference type="PANTHER" id="PTHR43124:SF3">
    <property type="entry name" value="CHLORAMPHENICOL EFFLUX PUMP RV0191"/>
    <property type="match status" value="1"/>
</dbReference>
<dbReference type="InterPro" id="IPR050189">
    <property type="entry name" value="MFS_Efflux_Transporters"/>
</dbReference>
<dbReference type="PANTHER" id="PTHR43124">
    <property type="entry name" value="PURINE EFFLUX PUMP PBUE"/>
    <property type="match status" value="1"/>
</dbReference>
<keyword evidence="3 6" id="KW-0812">Transmembrane</keyword>
<feature type="domain" description="Major facilitator superfamily (MFS) profile" evidence="7">
    <location>
        <begin position="4"/>
        <end position="403"/>
    </location>
</feature>
<sequence length="405" mass="42733">MRGVVVLVGILGCIYSISQFLRNSVGVIAPNLASELDLSASQIGFLASAFFFAFAGAQIPLGIALDRYGPRRCMLFCAAVAVAGALIFAAAPSPGWLIAARILMGLGSSCYLMAPLALYARQFSPDRFATLVGFQIGLGSLGTLLATAPFAFAVAVLGWRASFVIIAAAMVVATLAIVLIVPKDDGSEADRSAESLRDSFAGTRDAIRTPSFWPVFLLQLTGYSSFVLVVGLWGGPYLTHVYGYSLTERGNMLLVAVVAQVIGSFLWGPSDRLFNSYKIPVLAGSLLTAGLMALAAIVGAFSPTGLLLWFIALGGMTAYLTVLIAHGKSLFPPKLVGRGLTLFNMATMGGVFLTQAATGLIIDLFPQVDGGYSVDAYRTVFAVQAICILLGSLAYLRSRDPRKQL</sequence>
<feature type="transmembrane region" description="Helical" evidence="6">
    <location>
        <begin position="252"/>
        <end position="269"/>
    </location>
</feature>
<dbReference type="GO" id="GO:0005886">
    <property type="term" value="C:plasma membrane"/>
    <property type="evidence" value="ECO:0007669"/>
    <property type="project" value="UniProtKB-SubCell"/>
</dbReference>
<dbReference type="SUPFAM" id="SSF103473">
    <property type="entry name" value="MFS general substrate transporter"/>
    <property type="match status" value="1"/>
</dbReference>
<dbReference type="EMBL" id="CP021112">
    <property type="protein sequence ID" value="ARQ03012.1"/>
    <property type="molecule type" value="Genomic_DNA"/>
</dbReference>
<keyword evidence="9" id="KW-1185">Reference proteome</keyword>
<proteinExistence type="predicted"/>
<dbReference type="AlphaFoldDB" id="A0A1W7A085"/>
<protein>
    <recommendedName>
        <fullName evidence="7">Major facilitator superfamily (MFS) profile domain-containing protein</fullName>
    </recommendedName>
</protein>
<feature type="transmembrane region" description="Helical" evidence="6">
    <location>
        <begin position="212"/>
        <end position="232"/>
    </location>
</feature>
<evidence type="ECO:0000256" key="2">
    <source>
        <dbReference type="ARBA" id="ARBA00022475"/>
    </source>
</evidence>
<feature type="transmembrane region" description="Helical" evidence="6">
    <location>
        <begin position="98"/>
        <end position="119"/>
    </location>
</feature>
<dbReference type="Pfam" id="PF07690">
    <property type="entry name" value="MFS_1"/>
    <property type="match status" value="1"/>
</dbReference>
<feature type="transmembrane region" description="Helical" evidence="6">
    <location>
        <begin position="307"/>
        <end position="327"/>
    </location>
</feature>
<feature type="transmembrane region" description="Helical" evidence="6">
    <location>
        <begin position="131"/>
        <end position="155"/>
    </location>
</feature>
<feature type="transmembrane region" description="Helical" evidence="6">
    <location>
        <begin position="281"/>
        <end position="301"/>
    </location>
</feature>
<keyword evidence="4 6" id="KW-1133">Transmembrane helix</keyword>
<keyword evidence="2" id="KW-1003">Cell membrane</keyword>
<dbReference type="KEGG" id="psin:CAK95_16480"/>
<evidence type="ECO:0000259" key="7">
    <source>
        <dbReference type="PROSITE" id="PS50850"/>
    </source>
</evidence>
<dbReference type="PROSITE" id="PS50850">
    <property type="entry name" value="MFS"/>
    <property type="match status" value="1"/>
</dbReference>
<organism evidence="8 9">
    <name type="scientific">Pseudorhodoplanes sinuspersici</name>
    <dbReference type="NCBI Taxonomy" id="1235591"/>
    <lineage>
        <taxon>Bacteria</taxon>
        <taxon>Pseudomonadati</taxon>
        <taxon>Pseudomonadota</taxon>
        <taxon>Alphaproteobacteria</taxon>
        <taxon>Hyphomicrobiales</taxon>
        <taxon>Pseudorhodoplanes</taxon>
    </lineage>
</organism>
<dbReference type="InterPro" id="IPR020846">
    <property type="entry name" value="MFS_dom"/>
</dbReference>
<dbReference type="InterPro" id="IPR036259">
    <property type="entry name" value="MFS_trans_sf"/>
</dbReference>
<evidence type="ECO:0000313" key="8">
    <source>
        <dbReference type="EMBL" id="ARQ03012.1"/>
    </source>
</evidence>
<feature type="transmembrane region" description="Helical" evidence="6">
    <location>
        <begin position="42"/>
        <end position="61"/>
    </location>
</feature>
<accession>A0A1W7A085</accession>
<gene>
    <name evidence="8" type="ORF">CAK95_16480</name>
</gene>
<dbReference type="Gene3D" id="1.20.1250.20">
    <property type="entry name" value="MFS general substrate transporter like domains"/>
    <property type="match status" value="1"/>
</dbReference>
<dbReference type="GO" id="GO:0022857">
    <property type="term" value="F:transmembrane transporter activity"/>
    <property type="evidence" value="ECO:0007669"/>
    <property type="project" value="InterPro"/>
</dbReference>
<keyword evidence="5 6" id="KW-0472">Membrane</keyword>